<feature type="transmembrane region" description="Helical" evidence="8">
    <location>
        <begin position="317"/>
        <end position="335"/>
    </location>
</feature>
<feature type="transmembrane region" description="Helical" evidence="8">
    <location>
        <begin position="227"/>
        <end position="250"/>
    </location>
</feature>
<gene>
    <name evidence="9" type="ORF">D9758_011423</name>
</gene>
<evidence type="ECO:0008006" key="11">
    <source>
        <dbReference type="Google" id="ProtNLM"/>
    </source>
</evidence>
<comment type="similarity">
    <text evidence="2">Belongs to the major facilitator superfamily.</text>
</comment>
<feature type="transmembrane region" description="Helical" evidence="8">
    <location>
        <begin position="379"/>
        <end position="400"/>
    </location>
</feature>
<feature type="transmembrane region" description="Helical" evidence="8">
    <location>
        <begin position="114"/>
        <end position="135"/>
    </location>
</feature>
<feature type="transmembrane region" description="Helical" evidence="8">
    <location>
        <begin position="141"/>
        <end position="161"/>
    </location>
</feature>
<evidence type="ECO:0000256" key="1">
    <source>
        <dbReference type="ARBA" id="ARBA00004127"/>
    </source>
</evidence>
<comment type="subcellular location">
    <subcellularLocation>
        <location evidence="1">Endomembrane system</location>
        <topology evidence="1">Multi-pass membrane protein</topology>
    </subcellularLocation>
</comment>
<evidence type="ECO:0000256" key="2">
    <source>
        <dbReference type="ARBA" id="ARBA00008335"/>
    </source>
</evidence>
<feature type="transmembrane region" description="Helical" evidence="8">
    <location>
        <begin position="42"/>
        <end position="62"/>
    </location>
</feature>
<feature type="compositionally biased region" description="Basic and acidic residues" evidence="7">
    <location>
        <begin position="417"/>
        <end position="429"/>
    </location>
</feature>
<reference evidence="9 10" key="1">
    <citation type="journal article" date="2020" name="ISME J.">
        <title>Uncovering the hidden diversity of litter-decomposition mechanisms in mushroom-forming fungi.</title>
        <authorList>
            <person name="Floudas D."/>
            <person name="Bentzer J."/>
            <person name="Ahren D."/>
            <person name="Johansson T."/>
            <person name="Persson P."/>
            <person name="Tunlid A."/>
        </authorList>
    </citation>
    <scope>NUCLEOTIDE SEQUENCE [LARGE SCALE GENOMIC DNA]</scope>
    <source>
        <strain evidence="9 10">CBS 291.85</strain>
    </source>
</reference>
<accession>A0A8H5CQC6</accession>
<dbReference type="OrthoDB" id="413079at2759"/>
<evidence type="ECO:0000256" key="6">
    <source>
        <dbReference type="ARBA" id="ARBA00023136"/>
    </source>
</evidence>
<evidence type="ECO:0000256" key="7">
    <source>
        <dbReference type="SAM" id="MobiDB-lite"/>
    </source>
</evidence>
<keyword evidence="5 8" id="KW-1133">Transmembrane helix</keyword>
<keyword evidence="3" id="KW-0813">Transport</keyword>
<dbReference type="Pfam" id="PF07690">
    <property type="entry name" value="MFS_1"/>
    <property type="match status" value="1"/>
</dbReference>
<feature type="transmembrane region" description="Helical" evidence="8">
    <location>
        <begin position="293"/>
        <end position="311"/>
    </location>
</feature>
<evidence type="ECO:0000256" key="8">
    <source>
        <dbReference type="SAM" id="Phobius"/>
    </source>
</evidence>
<dbReference type="FunFam" id="1.20.1250.20:FF:000286">
    <property type="entry name" value="MFS efflux transporter"/>
    <property type="match status" value="1"/>
</dbReference>
<evidence type="ECO:0000313" key="10">
    <source>
        <dbReference type="Proteomes" id="UP000559256"/>
    </source>
</evidence>
<keyword evidence="10" id="KW-1185">Reference proteome</keyword>
<protein>
    <recommendedName>
        <fullName evidence="11">Major facilitator superfamily (MFS) profile domain-containing protein</fullName>
    </recommendedName>
</protein>
<dbReference type="InterPro" id="IPR036259">
    <property type="entry name" value="MFS_trans_sf"/>
</dbReference>
<feature type="transmembrane region" description="Helical" evidence="8">
    <location>
        <begin position="262"/>
        <end position="281"/>
    </location>
</feature>
<evidence type="ECO:0000256" key="3">
    <source>
        <dbReference type="ARBA" id="ARBA00022448"/>
    </source>
</evidence>
<keyword evidence="4 8" id="KW-0812">Transmembrane</keyword>
<feature type="transmembrane region" description="Helical" evidence="8">
    <location>
        <begin position="347"/>
        <end position="373"/>
    </location>
</feature>
<dbReference type="InterPro" id="IPR051788">
    <property type="entry name" value="MFS_Transporter"/>
</dbReference>
<dbReference type="Proteomes" id="UP000559256">
    <property type="component" value="Unassembled WGS sequence"/>
</dbReference>
<evidence type="ECO:0000313" key="9">
    <source>
        <dbReference type="EMBL" id="KAF5345935.1"/>
    </source>
</evidence>
<dbReference type="InterPro" id="IPR011701">
    <property type="entry name" value="MFS"/>
</dbReference>
<feature type="region of interest" description="Disordered" evidence="7">
    <location>
        <begin position="404"/>
        <end position="466"/>
    </location>
</feature>
<dbReference type="EMBL" id="JAACJM010000107">
    <property type="protein sequence ID" value="KAF5345935.1"/>
    <property type="molecule type" value="Genomic_DNA"/>
</dbReference>
<evidence type="ECO:0000256" key="5">
    <source>
        <dbReference type="ARBA" id="ARBA00022989"/>
    </source>
</evidence>
<dbReference type="SUPFAM" id="SSF103473">
    <property type="entry name" value="MFS general substrate transporter"/>
    <property type="match status" value="1"/>
</dbReference>
<dbReference type="PANTHER" id="PTHR23514:SF3">
    <property type="entry name" value="BYPASS OF STOP CODON PROTEIN 6"/>
    <property type="match status" value="1"/>
</dbReference>
<dbReference type="AlphaFoldDB" id="A0A8H5CQC6"/>
<dbReference type="PANTHER" id="PTHR23514">
    <property type="entry name" value="BYPASS OF STOP CODON PROTEIN 6"/>
    <property type="match status" value="1"/>
</dbReference>
<comment type="caution">
    <text evidence="9">The sequence shown here is derived from an EMBL/GenBank/DDBJ whole genome shotgun (WGS) entry which is preliminary data.</text>
</comment>
<proteinExistence type="inferred from homology"/>
<keyword evidence="6 8" id="KW-0472">Membrane</keyword>
<organism evidence="9 10">
    <name type="scientific">Tetrapyrgos nigripes</name>
    <dbReference type="NCBI Taxonomy" id="182062"/>
    <lineage>
        <taxon>Eukaryota</taxon>
        <taxon>Fungi</taxon>
        <taxon>Dikarya</taxon>
        <taxon>Basidiomycota</taxon>
        <taxon>Agaricomycotina</taxon>
        <taxon>Agaricomycetes</taxon>
        <taxon>Agaricomycetidae</taxon>
        <taxon>Agaricales</taxon>
        <taxon>Marasmiineae</taxon>
        <taxon>Marasmiaceae</taxon>
        <taxon>Tetrapyrgos</taxon>
    </lineage>
</organism>
<dbReference type="Gene3D" id="1.20.1250.20">
    <property type="entry name" value="MFS general substrate transporter like domains"/>
    <property type="match status" value="1"/>
</dbReference>
<dbReference type="GO" id="GO:0016020">
    <property type="term" value="C:membrane"/>
    <property type="evidence" value="ECO:0007669"/>
    <property type="project" value="TreeGrafter"/>
</dbReference>
<evidence type="ECO:0000256" key="4">
    <source>
        <dbReference type="ARBA" id="ARBA00022692"/>
    </source>
</evidence>
<feature type="region of interest" description="Disordered" evidence="7">
    <location>
        <begin position="184"/>
        <end position="205"/>
    </location>
</feature>
<sequence>MPSRITVLQLTALYWCLFTAGWNDGSTGPLLPRIQEVYDVNFVIVSLIFVFACVVIVLGSVLQQIAYALQTPALPFPAYVMSFTINGIGLAMQDAQANGYTASMKENPETRMGILHAAYGAGALCAPLVATQFSTMRRWSFYYFCSLAIATMNTIFLSVVFRFRRQDVCLAELEKDISEATSITDSEKGTVTPRPSAGNDDSTDAPNISSQAELNPISLLQILSNKYVNIIAFFILVYVGVEVTIGGWIVTYVLDVRSGGTSSGYIATGFWAGLMLGRVVLLPVNKYVGEQRVMYLYLGISIVLILLIWLVPSLILSGVLISIIGLLIGPCYPITMNATSRIIPKHMLTGSIGWIAGFGQAGSALFPFITGAIGERWGIVRLMPLLLALMVTTMLLWVLVPGPGSARNSSKAPDQAQSRRAEPVTEEKSASAPIPDAATASSAGHRPDFGKNGDPAEEEIQDRQRR</sequence>
<feature type="compositionally biased region" description="Polar residues" evidence="7">
    <location>
        <begin position="406"/>
        <end position="416"/>
    </location>
</feature>
<name>A0A8H5CQC6_9AGAR</name>
<dbReference type="GO" id="GO:0012505">
    <property type="term" value="C:endomembrane system"/>
    <property type="evidence" value="ECO:0007669"/>
    <property type="project" value="UniProtKB-SubCell"/>
</dbReference>
<dbReference type="GO" id="GO:0022857">
    <property type="term" value="F:transmembrane transporter activity"/>
    <property type="evidence" value="ECO:0007669"/>
    <property type="project" value="InterPro"/>
</dbReference>